<dbReference type="PANTHER" id="PTHR39161">
    <property type="entry name" value="ADAPTER PROTEIN MECA"/>
    <property type="match status" value="1"/>
</dbReference>
<gene>
    <name evidence="3" type="ORF">CJ205_00235</name>
</gene>
<dbReference type="RefSeq" id="WP_102227568.1">
    <property type="nucleotide sequence ID" value="NZ_PNFY01000009.1"/>
</dbReference>
<comment type="caution">
    <text evidence="3">The sequence shown here is derived from an EMBL/GenBank/DDBJ whole genome shotgun (WGS) entry which is preliminary data.</text>
</comment>
<dbReference type="PANTHER" id="PTHR39161:SF1">
    <property type="entry name" value="ADAPTER PROTEIN MECA 1"/>
    <property type="match status" value="1"/>
</dbReference>
<dbReference type="InterPro" id="IPR008681">
    <property type="entry name" value="Neg-reg_MecA"/>
</dbReference>
<evidence type="ECO:0000313" key="3">
    <source>
        <dbReference type="EMBL" id="PMC59169.1"/>
    </source>
</evidence>
<reference evidence="3 4" key="1">
    <citation type="submission" date="2017-09" db="EMBL/GenBank/DDBJ databases">
        <title>Bacterial strain isolated from the female urinary microbiota.</title>
        <authorList>
            <person name="Thomas-White K."/>
            <person name="Kumar N."/>
            <person name="Forster S."/>
            <person name="Putonti C."/>
            <person name="Lawley T."/>
            <person name="Wolfe A.J."/>
        </authorList>
    </citation>
    <scope>NUCLEOTIDE SEQUENCE [LARGE SCALE GENOMIC DNA]</scope>
    <source>
        <strain evidence="3 4">UMB0852</strain>
    </source>
</reference>
<proteinExistence type="inferred from homology"/>
<dbReference type="STRING" id="84521.SAMN04487994_10025"/>
<keyword evidence="4" id="KW-1185">Reference proteome</keyword>
<dbReference type="InterPro" id="IPR038471">
    <property type="entry name" value="MecA_C_sf"/>
</dbReference>
<dbReference type="Pfam" id="PF05389">
    <property type="entry name" value="MecA"/>
    <property type="match status" value="1"/>
</dbReference>
<evidence type="ECO:0000313" key="4">
    <source>
        <dbReference type="Proteomes" id="UP000235682"/>
    </source>
</evidence>
<feature type="region of interest" description="Disordered" evidence="2">
    <location>
        <begin position="115"/>
        <end position="140"/>
    </location>
</feature>
<dbReference type="OrthoDB" id="2360201at2"/>
<organism evidence="3 4">
    <name type="scientific">Dolosicoccus paucivorans</name>
    <dbReference type="NCBI Taxonomy" id="84521"/>
    <lineage>
        <taxon>Bacteria</taxon>
        <taxon>Bacillati</taxon>
        <taxon>Bacillota</taxon>
        <taxon>Bacilli</taxon>
        <taxon>Lactobacillales</taxon>
        <taxon>Aerococcaceae</taxon>
        <taxon>Dolosicoccus</taxon>
    </lineage>
</organism>
<accession>A0A2N6SQ31</accession>
<comment type="similarity">
    <text evidence="1">Belongs to the MecA family.</text>
</comment>
<dbReference type="Proteomes" id="UP000235682">
    <property type="component" value="Unassembled WGS sequence"/>
</dbReference>
<dbReference type="PIRSF" id="PIRSF029008">
    <property type="entry name" value="MecA"/>
    <property type="match status" value="1"/>
</dbReference>
<evidence type="ECO:0000256" key="1">
    <source>
        <dbReference type="ARBA" id="ARBA00005397"/>
    </source>
</evidence>
<sequence length="241" mass="27494">MEMERINDNLIKVTIDSQDLAEREIDFLDLVGNQHEIEAFFRSVLEEVDVDNQFKDSDAVTFQVIPTSNGLELFISRADGVSSSMASDDPQEYFDHLLKNTLGLTDEMLQKEPSAFSKSHLTGQMDRNKPSSQLEDDDLEDSEVSYAFEEEVLHFKTLEDFILMARNISHDGLITSLYTLNGEYFMILTVEPEWDQSMDEMVERFASMLEFCELASITPAVLKEHASLIKEIDALETLSKL</sequence>
<dbReference type="Gene3D" id="3.30.70.1950">
    <property type="match status" value="1"/>
</dbReference>
<dbReference type="EMBL" id="PNHE01000001">
    <property type="protein sequence ID" value="PMC59169.1"/>
    <property type="molecule type" value="Genomic_DNA"/>
</dbReference>
<protein>
    <submittedName>
        <fullName evidence="3">Adaptor protein MecA</fullName>
    </submittedName>
</protein>
<dbReference type="AlphaFoldDB" id="A0A2N6SQ31"/>
<name>A0A2N6SQ31_9LACT</name>
<evidence type="ECO:0000256" key="2">
    <source>
        <dbReference type="SAM" id="MobiDB-lite"/>
    </source>
</evidence>